<dbReference type="AlphaFoldDB" id="A0A066X6W8"/>
<feature type="chain" id="PRO_5001634555" evidence="1">
    <location>
        <begin position="20"/>
        <end position="140"/>
    </location>
</feature>
<organism evidence="2 3">
    <name type="scientific">Colletotrichum sublineola</name>
    <name type="common">Sorghum anthracnose fungus</name>
    <dbReference type="NCBI Taxonomy" id="1173701"/>
    <lineage>
        <taxon>Eukaryota</taxon>
        <taxon>Fungi</taxon>
        <taxon>Dikarya</taxon>
        <taxon>Ascomycota</taxon>
        <taxon>Pezizomycotina</taxon>
        <taxon>Sordariomycetes</taxon>
        <taxon>Hypocreomycetidae</taxon>
        <taxon>Glomerellales</taxon>
        <taxon>Glomerellaceae</taxon>
        <taxon>Colletotrichum</taxon>
        <taxon>Colletotrichum graminicola species complex</taxon>
    </lineage>
</organism>
<dbReference type="Proteomes" id="UP000027238">
    <property type="component" value="Unassembled WGS sequence"/>
</dbReference>
<feature type="signal peptide" evidence="1">
    <location>
        <begin position="1"/>
        <end position="19"/>
    </location>
</feature>
<gene>
    <name evidence="2" type="ORF">CSUB01_12049</name>
</gene>
<sequence>MVSIKQLATFFSSALAVVASPTFRNSSDNVKDISARQASQIPPNSLYLVEWYPNGCGNGNGVSLTGGEETLAVCSKFNGLYDPNAADSASVRFLLPDDGRTFKWRLFSSNTCSTQIATGTGGGCFSVPSNQNIGAIIVYT</sequence>
<evidence type="ECO:0000313" key="3">
    <source>
        <dbReference type="Proteomes" id="UP000027238"/>
    </source>
</evidence>
<comment type="caution">
    <text evidence="2">The sequence shown here is derived from an EMBL/GenBank/DDBJ whole genome shotgun (WGS) entry which is preliminary data.</text>
</comment>
<accession>A0A066X6W8</accession>
<evidence type="ECO:0000313" key="2">
    <source>
        <dbReference type="EMBL" id="KDN61745.1"/>
    </source>
</evidence>
<keyword evidence="3" id="KW-1185">Reference proteome</keyword>
<dbReference type="eggNOG" id="ENOG502T6DD">
    <property type="taxonomic scope" value="Eukaryota"/>
</dbReference>
<name>A0A066X6W8_COLSU</name>
<proteinExistence type="predicted"/>
<dbReference type="OMA" id="CSTQIAT"/>
<protein>
    <submittedName>
        <fullName evidence="2">Uncharacterized protein</fullName>
    </submittedName>
</protein>
<keyword evidence="1" id="KW-0732">Signal</keyword>
<evidence type="ECO:0000256" key="1">
    <source>
        <dbReference type="SAM" id="SignalP"/>
    </source>
</evidence>
<dbReference type="HOGENOM" id="CLU_1928564_0_0_1"/>
<dbReference type="EMBL" id="JMSE01001389">
    <property type="protein sequence ID" value="KDN61745.1"/>
    <property type="molecule type" value="Genomic_DNA"/>
</dbReference>
<reference evidence="3" key="1">
    <citation type="journal article" date="2014" name="Genome Announc.">
        <title>Draft genome sequence of Colletotrichum sublineola, a destructive pathogen of cultivated sorghum.</title>
        <authorList>
            <person name="Baroncelli R."/>
            <person name="Sanz-Martin J.M."/>
            <person name="Rech G.E."/>
            <person name="Sukno S.A."/>
            <person name="Thon M.R."/>
        </authorList>
    </citation>
    <scope>NUCLEOTIDE SEQUENCE [LARGE SCALE GENOMIC DNA]</scope>
    <source>
        <strain evidence="3">TX430BB</strain>
    </source>
</reference>
<dbReference type="OrthoDB" id="5224873at2759"/>